<comment type="caution">
    <text evidence="2">The sequence shown here is derived from an EMBL/GenBank/DDBJ whole genome shotgun (WGS) entry which is preliminary data.</text>
</comment>
<feature type="compositionally biased region" description="Low complexity" evidence="1">
    <location>
        <begin position="229"/>
        <end position="243"/>
    </location>
</feature>
<protein>
    <submittedName>
        <fullName evidence="2">Uncharacterized protein</fullName>
    </submittedName>
</protein>
<dbReference type="AlphaFoldDB" id="A0AA88PUE1"/>
<gene>
    <name evidence="2" type="ORF">Q8A67_012336</name>
</gene>
<feature type="region of interest" description="Disordered" evidence="1">
    <location>
        <begin position="221"/>
        <end position="243"/>
    </location>
</feature>
<organism evidence="2 3">
    <name type="scientific">Cirrhinus molitorella</name>
    <name type="common">mud carp</name>
    <dbReference type="NCBI Taxonomy" id="172907"/>
    <lineage>
        <taxon>Eukaryota</taxon>
        <taxon>Metazoa</taxon>
        <taxon>Chordata</taxon>
        <taxon>Craniata</taxon>
        <taxon>Vertebrata</taxon>
        <taxon>Euteleostomi</taxon>
        <taxon>Actinopterygii</taxon>
        <taxon>Neopterygii</taxon>
        <taxon>Teleostei</taxon>
        <taxon>Ostariophysi</taxon>
        <taxon>Cypriniformes</taxon>
        <taxon>Cyprinidae</taxon>
        <taxon>Labeoninae</taxon>
        <taxon>Labeonini</taxon>
        <taxon>Cirrhinus</taxon>
    </lineage>
</organism>
<proteinExistence type="predicted"/>
<dbReference type="EMBL" id="JAUYZG010000012">
    <property type="protein sequence ID" value="KAK2892348.1"/>
    <property type="molecule type" value="Genomic_DNA"/>
</dbReference>
<reference evidence="2" key="1">
    <citation type="submission" date="2023-08" db="EMBL/GenBank/DDBJ databases">
        <title>Chromosome-level Genome Assembly of mud carp (Cirrhinus molitorella).</title>
        <authorList>
            <person name="Liu H."/>
        </authorList>
    </citation>
    <scope>NUCLEOTIDE SEQUENCE</scope>
    <source>
        <strain evidence="2">Prfri</strain>
        <tissue evidence="2">Muscle</tissue>
    </source>
</reference>
<evidence type="ECO:0000313" key="2">
    <source>
        <dbReference type="EMBL" id="KAK2892348.1"/>
    </source>
</evidence>
<keyword evidence="3" id="KW-1185">Reference proteome</keyword>
<name>A0AA88PUE1_9TELE</name>
<accession>A0AA88PUE1</accession>
<evidence type="ECO:0000256" key="1">
    <source>
        <dbReference type="SAM" id="MobiDB-lite"/>
    </source>
</evidence>
<dbReference type="Proteomes" id="UP001187343">
    <property type="component" value="Unassembled WGS sequence"/>
</dbReference>
<sequence>MSQPCVWVIGSSYIRRLQADLSDQNLGLPCSIVWDGKGGRLWEHLIPTLRSLRARGLITYPSWGLCLEGRNKQDFLWEIKDDLSRVFRMFPRTTVLFSDILPRLNRRGQTGRSAYGIERSRRWLNGAVSGFLSDHHMSCIWHPNIVLTHLIKDGVHLGPEANRLFLTNLREALQEELKRKRFSGRFKLGEELLPEEVGPNKKIIKIVKRAAAEAALNELQSRGLLPEKTNTSSSSTPSKLAPK</sequence>
<dbReference type="SUPFAM" id="SSF52266">
    <property type="entry name" value="SGNH hydrolase"/>
    <property type="match status" value="1"/>
</dbReference>
<evidence type="ECO:0000313" key="3">
    <source>
        <dbReference type="Proteomes" id="UP001187343"/>
    </source>
</evidence>